<evidence type="ECO:0000313" key="1">
    <source>
        <dbReference type="EMBL" id="RGD75566.1"/>
    </source>
</evidence>
<sequence>MKRMKQILSILIITIFLGTLFGCGTEPSAHSKDFSDAKNKWTQDSIYIDAHAKKPVKNTKTDMVLDDSSMTVTVTSKKGSPKTTTYTVSGASDGKFTASGDGETIEYTFNYDPGAILLHLYNTDSKGREVHTVYREYSEALPWDDGSANKTNNNTTK</sequence>
<dbReference type="Proteomes" id="UP000261212">
    <property type="component" value="Unassembled WGS sequence"/>
</dbReference>
<dbReference type="RefSeq" id="WP_117531816.1">
    <property type="nucleotide sequence ID" value="NZ_QUSM01000002.1"/>
</dbReference>
<dbReference type="EMBL" id="QUSM01000002">
    <property type="protein sequence ID" value="RGD75566.1"/>
    <property type="molecule type" value="Genomic_DNA"/>
</dbReference>
<accession>A0A3E3E2K8</accession>
<evidence type="ECO:0000313" key="2">
    <source>
        <dbReference type="Proteomes" id="UP000261212"/>
    </source>
</evidence>
<organism evidence="1 2">
    <name type="scientific">Anaerofustis stercorihominis</name>
    <dbReference type="NCBI Taxonomy" id="214853"/>
    <lineage>
        <taxon>Bacteria</taxon>
        <taxon>Bacillati</taxon>
        <taxon>Bacillota</taxon>
        <taxon>Clostridia</taxon>
        <taxon>Eubacteriales</taxon>
        <taxon>Eubacteriaceae</taxon>
        <taxon>Anaerofustis</taxon>
    </lineage>
</organism>
<protein>
    <recommendedName>
        <fullName evidence="3">DUF5640 domain-containing protein</fullName>
    </recommendedName>
</protein>
<dbReference type="PROSITE" id="PS51257">
    <property type="entry name" value="PROKAR_LIPOPROTEIN"/>
    <property type="match status" value="1"/>
</dbReference>
<gene>
    <name evidence="1" type="ORF">DW687_04370</name>
</gene>
<evidence type="ECO:0008006" key="3">
    <source>
        <dbReference type="Google" id="ProtNLM"/>
    </source>
</evidence>
<dbReference type="AlphaFoldDB" id="A0A3E3E2K8"/>
<name>A0A3E3E2K8_9FIRM</name>
<comment type="caution">
    <text evidence="1">The sequence shown here is derived from an EMBL/GenBank/DDBJ whole genome shotgun (WGS) entry which is preliminary data.</text>
</comment>
<proteinExistence type="predicted"/>
<reference evidence="1 2" key="1">
    <citation type="submission" date="2018-08" db="EMBL/GenBank/DDBJ databases">
        <title>A genome reference for cultivated species of the human gut microbiota.</title>
        <authorList>
            <person name="Zou Y."/>
            <person name="Xue W."/>
            <person name="Luo G."/>
        </authorList>
    </citation>
    <scope>NUCLEOTIDE SEQUENCE [LARGE SCALE GENOMIC DNA]</scope>
    <source>
        <strain evidence="1 2">AM25-6</strain>
    </source>
</reference>